<feature type="transmembrane region" description="Helical" evidence="6">
    <location>
        <begin position="80"/>
        <end position="100"/>
    </location>
</feature>
<evidence type="ECO:0000313" key="8">
    <source>
        <dbReference type="EMBL" id="QBR83846.1"/>
    </source>
</evidence>
<protein>
    <submittedName>
        <fullName evidence="8">Sterol desaturase family protein</fullName>
    </submittedName>
</protein>
<dbReference type="GO" id="GO:0005506">
    <property type="term" value="F:iron ion binding"/>
    <property type="evidence" value="ECO:0007669"/>
    <property type="project" value="InterPro"/>
</dbReference>
<dbReference type="GO" id="GO:0008610">
    <property type="term" value="P:lipid biosynthetic process"/>
    <property type="evidence" value="ECO:0007669"/>
    <property type="project" value="InterPro"/>
</dbReference>
<dbReference type="GO" id="GO:0012505">
    <property type="term" value="C:endomembrane system"/>
    <property type="evidence" value="ECO:0007669"/>
    <property type="project" value="UniProtKB-SubCell"/>
</dbReference>
<dbReference type="Pfam" id="PF04116">
    <property type="entry name" value="FA_hydroxylase"/>
    <property type="match status" value="1"/>
</dbReference>
<dbReference type="InterPro" id="IPR006694">
    <property type="entry name" value="Fatty_acid_hydroxylase"/>
</dbReference>
<dbReference type="AlphaFoldDB" id="A0AAX1EFG4"/>
<dbReference type="PANTHER" id="PTHR21624:SF3">
    <property type="entry name" value="FATTY ACID HYDROXYLASE DOMAIN-CONTAINING PROTEIN"/>
    <property type="match status" value="1"/>
</dbReference>
<dbReference type="GO" id="GO:0016020">
    <property type="term" value="C:membrane"/>
    <property type="evidence" value="ECO:0007669"/>
    <property type="project" value="GOC"/>
</dbReference>
<proteinExistence type="predicted"/>
<evidence type="ECO:0000256" key="1">
    <source>
        <dbReference type="ARBA" id="ARBA00004127"/>
    </source>
</evidence>
<organism evidence="8 9">
    <name type="scientific">Legionella israelensis</name>
    <dbReference type="NCBI Taxonomy" id="454"/>
    <lineage>
        <taxon>Bacteria</taxon>
        <taxon>Pseudomonadati</taxon>
        <taxon>Pseudomonadota</taxon>
        <taxon>Gammaproteobacteria</taxon>
        <taxon>Legionellales</taxon>
        <taxon>Legionellaceae</taxon>
        <taxon>Legionella</taxon>
    </lineage>
</organism>
<dbReference type="GO" id="GO:0006643">
    <property type="term" value="P:membrane lipid metabolic process"/>
    <property type="evidence" value="ECO:0007669"/>
    <property type="project" value="TreeGrafter"/>
</dbReference>
<evidence type="ECO:0000256" key="4">
    <source>
        <dbReference type="ARBA" id="ARBA00023002"/>
    </source>
</evidence>
<keyword evidence="2 6" id="KW-0812">Transmembrane</keyword>
<feature type="transmembrane region" description="Helical" evidence="6">
    <location>
        <begin position="39"/>
        <end position="60"/>
    </location>
</feature>
<dbReference type="RefSeq" id="WP_135060170.1">
    <property type="nucleotide sequence ID" value="NZ_CP038254.1"/>
</dbReference>
<dbReference type="PANTHER" id="PTHR21624">
    <property type="entry name" value="STEROL DESATURASE-RELATED PROTEIN"/>
    <property type="match status" value="1"/>
</dbReference>
<keyword evidence="4" id="KW-0560">Oxidoreductase</keyword>
<evidence type="ECO:0000256" key="5">
    <source>
        <dbReference type="ARBA" id="ARBA00023136"/>
    </source>
</evidence>
<dbReference type="InterPro" id="IPR051689">
    <property type="entry name" value="Sterol_desaturase/TMEM195"/>
</dbReference>
<feature type="domain" description="Fatty acid hydroxylase" evidence="7">
    <location>
        <begin position="87"/>
        <end position="223"/>
    </location>
</feature>
<keyword evidence="3 6" id="KW-1133">Transmembrane helix</keyword>
<reference evidence="8 9" key="1">
    <citation type="submission" date="2019-03" db="EMBL/GenBank/DDBJ databases">
        <title>Diverse conjugative elements silence natural transformation in Legionella species.</title>
        <authorList>
            <person name="Durieux I."/>
            <person name="Ginevra C."/>
            <person name="Attaiech L."/>
            <person name="Picq K."/>
            <person name="Juan P.A."/>
            <person name="Jarraud S."/>
            <person name="Charpentier X."/>
        </authorList>
    </citation>
    <scope>NUCLEOTIDE SEQUENCE [LARGE SCALE GENOMIC DNA]</scope>
    <source>
        <strain evidence="8 9">HL-0427-4011</strain>
    </source>
</reference>
<evidence type="ECO:0000256" key="6">
    <source>
        <dbReference type="SAM" id="Phobius"/>
    </source>
</evidence>
<sequence length="287" mass="34215">MHMRYILIVLLVFIYFSLFIIEQIRPLRTPVRPLLSRMAVNFSFTLLVYITASILIAPSAKYMVDLTQVYRFGLLPLLPLNSFLIFVSGFLLMDLSFYYWHRLNHKIPLLWRFHNVHHVDQDLDVTTSMRFHFVEIAYSSLFRLIQLGLIGANPIIFFSYEFVFQAGTFFHHSNIKLPIRFERMINKIIVTPRMHGIHHSNFQDETNRNYGVIFSFWDRLHRTIRLNVPQRAITIGVPAYAKPSDNTLSRLLLLPFKRQRHYWQINHKKQFSRPEKHLNENLNQLSE</sequence>
<dbReference type="EMBL" id="CP038254">
    <property type="protein sequence ID" value="QBR83846.1"/>
    <property type="molecule type" value="Genomic_DNA"/>
</dbReference>
<accession>A0AAX1EFG4</accession>
<evidence type="ECO:0000259" key="7">
    <source>
        <dbReference type="Pfam" id="PF04116"/>
    </source>
</evidence>
<name>A0AAX1EFG4_9GAMM</name>
<dbReference type="GO" id="GO:0050479">
    <property type="term" value="F:glyceryl-ether monooxygenase activity"/>
    <property type="evidence" value="ECO:0007669"/>
    <property type="project" value="TreeGrafter"/>
</dbReference>
<evidence type="ECO:0000313" key="9">
    <source>
        <dbReference type="Proteomes" id="UP000295517"/>
    </source>
</evidence>
<comment type="subcellular location">
    <subcellularLocation>
        <location evidence="1">Endomembrane system</location>
        <topology evidence="1">Multi-pass membrane protein</topology>
    </subcellularLocation>
</comment>
<feature type="transmembrane region" description="Helical" evidence="6">
    <location>
        <begin position="6"/>
        <end position="27"/>
    </location>
</feature>
<evidence type="ECO:0000256" key="2">
    <source>
        <dbReference type="ARBA" id="ARBA00022692"/>
    </source>
</evidence>
<dbReference type="Proteomes" id="UP000295517">
    <property type="component" value="Chromosome"/>
</dbReference>
<keyword evidence="5 6" id="KW-0472">Membrane</keyword>
<evidence type="ECO:0000256" key="3">
    <source>
        <dbReference type="ARBA" id="ARBA00022989"/>
    </source>
</evidence>
<gene>
    <name evidence="8" type="ORF">E3983_05485</name>
</gene>